<name>A0A099KUG7_COLPS</name>
<proteinExistence type="predicted"/>
<dbReference type="InterPro" id="IPR018958">
    <property type="entry name" value="Knr4/Smi1-like_dom"/>
</dbReference>
<dbReference type="EMBL" id="JQEC01000027">
    <property type="protein sequence ID" value="KGJ93303.1"/>
    <property type="molecule type" value="Genomic_DNA"/>
</dbReference>
<dbReference type="OrthoDB" id="1190024at2"/>
<reference evidence="2 3" key="1">
    <citation type="submission" date="2014-08" db="EMBL/GenBank/DDBJ databases">
        <title>Genomic and Phenotypic Diversity of Colwellia psychrerythraea strains from Disparate Marine Basins.</title>
        <authorList>
            <person name="Techtmann S.M."/>
            <person name="Stelling S.C."/>
            <person name="Utturkar S.M."/>
            <person name="Alshibli N."/>
            <person name="Harris A."/>
            <person name="Brown S.D."/>
            <person name="Hazen T.C."/>
        </authorList>
    </citation>
    <scope>NUCLEOTIDE SEQUENCE [LARGE SCALE GENOMIC DNA]</scope>
    <source>
        <strain evidence="2 3">GAB14E</strain>
    </source>
</reference>
<accession>A0A099KUG7</accession>
<dbReference type="Proteomes" id="UP000029868">
    <property type="component" value="Unassembled WGS sequence"/>
</dbReference>
<evidence type="ECO:0000259" key="1">
    <source>
        <dbReference type="SMART" id="SM00860"/>
    </source>
</evidence>
<dbReference type="Pfam" id="PF09346">
    <property type="entry name" value="SMI1_KNR4"/>
    <property type="match status" value="1"/>
</dbReference>
<dbReference type="InterPro" id="IPR037883">
    <property type="entry name" value="Knr4/Smi1-like_sf"/>
</dbReference>
<evidence type="ECO:0000313" key="2">
    <source>
        <dbReference type="EMBL" id="KGJ93303.1"/>
    </source>
</evidence>
<protein>
    <submittedName>
        <fullName evidence="2">Cell wall assembly/cell proliferation coordinating protein, KNR4-like protein</fullName>
    </submittedName>
</protein>
<dbReference type="Gene3D" id="3.40.1580.10">
    <property type="entry name" value="SMI1/KNR4-like"/>
    <property type="match status" value="1"/>
</dbReference>
<dbReference type="AlphaFoldDB" id="A0A099KUG7"/>
<dbReference type="SUPFAM" id="SSF160631">
    <property type="entry name" value="SMI1/KNR4-like"/>
    <property type="match status" value="1"/>
</dbReference>
<dbReference type="RefSeq" id="WP_033082308.1">
    <property type="nucleotide sequence ID" value="NZ_JQEC01000027.1"/>
</dbReference>
<dbReference type="PATRIC" id="fig|28229.3.peg.2256"/>
<gene>
    <name evidence="2" type="ORF">GAB14E_2627</name>
</gene>
<comment type="caution">
    <text evidence="2">The sequence shown here is derived from an EMBL/GenBank/DDBJ whole genome shotgun (WGS) entry which is preliminary data.</text>
</comment>
<feature type="domain" description="Knr4/Smi1-like" evidence="1">
    <location>
        <begin position="39"/>
        <end position="194"/>
    </location>
</feature>
<sequence length="197" mass="22628">MNVVENIIKKLFRPKTRLEKIPDLHTIARKQQKKKVNSIISSEELISFEQRFGVTLPDEYREYIQRVSNGGVGPLYGLLTLKESIEVTNRLGKGLPNDIFSTEFPHVKPYNPAEDPYWENLSDQVDRKEISYEDYIVQYRYVSAGTLPISSGGCGTYARLVITGPARGQIWGDDVHNDNGYVPVENDFFTWIEKRLQ</sequence>
<dbReference type="SMART" id="SM00860">
    <property type="entry name" value="SMI1_KNR4"/>
    <property type="match status" value="1"/>
</dbReference>
<evidence type="ECO:0000313" key="3">
    <source>
        <dbReference type="Proteomes" id="UP000029868"/>
    </source>
</evidence>
<organism evidence="2 3">
    <name type="scientific">Colwellia psychrerythraea</name>
    <name type="common">Vibrio psychroerythus</name>
    <dbReference type="NCBI Taxonomy" id="28229"/>
    <lineage>
        <taxon>Bacteria</taxon>
        <taxon>Pseudomonadati</taxon>
        <taxon>Pseudomonadota</taxon>
        <taxon>Gammaproteobacteria</taxon>
        <taxon>Alteromonadales</taxon>
        <taxon>Colwelliaceae</taxon>
        <taxon>Colwellia</taxon>
    </lineage>
</organism>